<dbReference type="AlphaFoldDB" id="A0A326RTY0"/>
<protein>
    <submittedName>
        <fullName evidence="1">Uncharacterized protein</fullName>
    </submittedName>
</protein>
<keyword evidence="2" id="KW-1185">Reference proteome</keyword>
<name>A0A326RTY0_9BACT</name>
<reference evidence="1 2" key="1">
    <citation type="submission" date="2018-06" db="EMBL/GenBank/DDBJ databases">
        <title>Genomic Encyclopedia of Archaeal and Bacterial Type Strains, Phase II (KMG-II): from individual species to whole genera.</title>
        <authorList>
            <person name="Goeker M."/>
        </authorList>
    </citation>
    <scope>NUCLEOTIDE SEQUENCE [LARGE SCALE GENOMIC DNA]</scope>
    <source>
        <strain evidence="1 2">T4</strain>
    </source>
</reference>
<evidence type="ECO:0000313" key="2">
    <source>
        <dbReference type="Proteomes" id="UP000248917"/>
    </source>
</evidence>
<accession>A0A326RTY0</accession>
<organism evidence="1 2">
    <name type="scientific">Algoriphagus aquaeductus</name>
    <dbReference type="NCBI Taxonomy" id="475299"/>
    <lineage>
        <taxon>Bacteria</taxon>
        <taxon>Pseudomonadati</taxon>
        <taxon>Bacteroidota</taxon>
        <taxon>Cytophagia</taxon>
        <taxon>Cytophagales</taxon>
        <taxon>Cyclobacteriaceae</taxon>
        <taxon>Algoriphagus</taxon>
    </lineage>
</organism>
<dbReference type="RefSeq" id="WP_111392332.1">
    <property type="nucleotide sequence ID" value="NZ_QKTX01000004.1"/>
</dbReference>
<proteinExistence type="predicted"/>
<dbReference type="Proteomes" id="UP000248917">
    <property type="component" value="Unassembled WGS sequence"/>
</dbReference>
<gene>
    <name evidence="1" type="ORF">CLV31_104335</name>
</gene>
<dbReference type="EMBL" id="QKTX01000004">
    <property type="protein sequence ID" value="PZV84681.1"/>
    <property type="molecule type" value="Genomic_DNA"/>
</dbReference>
<evidence type="ECO:0000313" key="1">
    <source>
        <dbReference type="EMBL" id="PZV84681.1"/>
    </source>
</evidence>
<dbReference type="OrthoDB" id="799583at2"/>
<sequence>MITKDKAIEAIKSLPDEFSIEELMDRLILLNKIETVIRQAEQGEIYTAEEAKKMLDENWI</sequence>
<comment type="caution">
    <text evidence="1">The sequence shown here is derived from an EMBL/GenBank/DDBJ whole genome shotgun (WGS) entry which is preliminary data.</text>
</comment>